<dbReference type="SUPFAM" id="SSF48452">
    <property type="entry name" value="TPR-like"/>
    <property type="match status" value="1"/>
</dbReference>
<dbReference type="OrthoDB" id="1427555at2759"/>
<dbReference type="PANTHER" id="PTHR16263:SF4">
    <property type="entry name" value="TETRATRICOPEPTIDE REPEAT PROTEIN 38"/>
    <property type="match status" value="1"/>
</dbReference>
<dbReference type="GeneID" id="109712637"/>
<feature type="compositionally biased region" description="Low complexity" evidence="5">
    <location>
        <begin position="8"/>
        <end position="19"/>
    </location>
</feature>
<comment type="similarity">
    <text evidence="1">Belongs to the TTC38 family.</text>
</comment>
<reference evidence="6 7" key="1">
    <citation type="journal article" date="2016" name="DNA Res.">
        <title>The draft genome of MD-2 pineapple using hybrid error correction of long reads.</title>
        <authorList>
            <person name="Redwan R.M."/>
            <person name="Saidin A."/>
            <person name="Kumar S.V."/>
        </authorList>
    </citation>
    <scope>NUCLEOTIDE SEQUENCE [LARGE SCALE GENOMIC DNA]</scope>
    <source>
        <strain evidence="7">cv. MD2</strain>
        <tissue evidence="6">Leaf</tissue>
    </source>
</reference>
<evidence type="ECO:0000313" key="8">
    <source>
        <dbReference type="Proteomes" id="UP000515123"/>
    </source>
</evidence>
<keyword evidence="3" id="KW-0677">Repeat</keyword>
<reference evidence="9" key="2">
    <citation type="submission" date="2025-04" db="UniProtKB">
        <authorList>
            <consortium name="RefSeq"/>
        </authorList>
    </citation>
    <scope>IDENTIFICATION</scope>
    <source>
        <tissue evidence="9">Leaf</tissue>
    </source>
</reference>
<protein>
    <recommendedName>
        <fullName evidence="2">Tetratricopeptide repeat protein 38</fullName>
    </recommendedName>
</protein>
<evidence type="ECO:0000256" key="2">
    <source>
        <dbReference type="ARBA" id="ARBA00019992"/>
    </source>
</evidence>
<evidence type="ECO:0000256" key="4">
    <source>
        <dbReference type="ARBA" id="ARBA00022803"/>
    </source>
</evidence>
<proteinExistence type="inferred from homology"/>
<dbReference type="Proteomes" id="UP000092600">
    <property type="component" value="Unassembled WGS sequence"/>
</dbReference>
<evidence type="ECO:0000313" key="7">
    <source>
        <dbReference type="Proteomes" id="UP000092600"/>
    </source>
</evidence>
<evidence type="ECO:0000256" key="3">
    <source>
        <dbReference type="ARBA" id="ARBA00022737"/>
    </source>
</evidence>
<dbReference type="PANTHER" id="PTHR16263">
    <property type="entry name" value="TETRATRICOPEPTIDE REPEAT PROTEIN 38"/>
    <property type="match status" value="1"/>
</dbReference>
<gene>
    <name evidence="9" type="primary">LOC109712637</name>
    <name evidence="6" type="ORF">ACMD2_08671</name>
</gene>
<evidence type="ECO:0000313" key="6">
    <source>
        <dbReference type="EMBL" id="OAY75120.1"/>
    </source>
</evidence>
<dbReference type="InterPro" id="IPR011990">
    <property type="entry name" value="TPR-like_helical_dom_sf"/>
</dbReference>
<organism evidence="6 7">
    <name type="scientific">Ananas comosus</name>
    <name type="common">Pineapple</name>
    <name type="synonym">Ananas ananas</name>
    <dbReference type="NCBI Taxonomy" id="4615"/>
    <lineage>
        <taxon>Eukaryota</taxon>
        <taxon>Viridiplantae</taxon>
        <taxon>Streptophyta</taxon>
        <taxon>Embryophyta</taxon>
        <taxon>Tracheophyta</taxon>
        <taxon>Spermatophyta</taxon>
        <taxon>Magnoliopsida</taxon>
        <taxon>Liliopsida</taxon>
        <taxon>Poales</taxon>
        <taxon>Bromeliaceae</taxon>
        <taxon>Bromelioideae</taxon>
        <taxon>Ananas</taxon>
    </lineage>
</organism>
<dbReference type="RefSeq" id="XP_020091914.1">
    <property type="nucleotide sequence ID" value="XM_020236325.1"/>
</dbReference>
<dbReference type="AlphaFoldDB" id="A0A199VEB6"/>
<evidence type="ECO:0000313" key="9">
    <source>
        <dbReference type="RefSeq" id="XP_020091914.1"/>
    </source>
</evidence>
<sequence length="484" mass="54013">MGDDVELSSPATATSAATEAPRRDRWGHPVRTASAACAAAIDAYYEAVLAYGRGRVAAALRAPLLDPSCALANALAAHALASQNPTRASSLLAAAANALGEATSYERMVFRAISCLMGSNKDEDAAIQMHVELLKEFPKDLVSLKRAQILCFYMGRPDISLELVEEVLPQNENQNYIYGMLAFSLLELGRMEDAETAARKGFEINKHDCWSQHALCHVLQYQCRFKEAIDFMESCSSSWTSCSSFMYTHNWWHVALCYLEGELPIQKVLEIYDCYILQELKRSDAEPGEVYLNALGLLLRVSVRGQMDCIVDRLTALVTALKDESTWHMEWLLDILALWALASTKETQQAESLVKSMRSRISSMSEKKQQTMQRAIPLAEAIYEYGRGEYHKVFDILGPEFDATHYKMIGASDEQLDVFNEVWYSVLLETGQTSKAINEIENKVTKIVGTPFLWRTLEKAYLMDGADSSLASEKVKALKTATCN</sequence>
<keyword evidence="4" id="KW-0802">TPR repeat</keyword>
<dbReference type="InterPro" id="IPR033891">
    <property type="entry name" value="TTC38"/>
</dbReference>
<dbReference type="Gene3D" id="1.25.40.10">
    <property type="entry name" value="Tetratricopeptide repeat domain"/>
    <property type="match status" value="1"/>
</dbReference>
<accession>A0A199VEB6</accession>
<evidence type="ECO:0000256" key="1">
    <source>
        <dbReference type="ARBA" id="ARBA00005857"/>
    </source>
</evidence>
<dbReference type="Proteomes" id="UP000515123">
    <property type="component" value="Linkage group 7"/>
</dbReference>
<dbReference type="EMBL" id="LSRQ01002209">
    <property type="protein sequence ID" value="OAY75120.1"/>
    <property type="molecule type" value="Genomic_DNA"/>
</dbReference>
<keyword evidence="8" id="KW-1185">Reference proteome</keyword>
<feature type="region of interest" description="Disordered" evidence="5">
    <location>
        <begin position="1"/>
        <end position="25"/>
    </location>
</feature>
<dbReference type="CDD" id="cd05804">
    <property type="entry name" value="StaR_like"/>
    <property type="match status" value="1"/>
</dbReference>
<name>A0A199VEB6_ANACO</name>
<evidence type="ECO:0000256" key="5">
    <source>
        <dbReference type="SAM" id="MobiDB-lite"/>
    </source>
</evidence>